<organism evidence="1 2">
    <name type="scientific">Zarea fungicola</name>
    <dbReference type="NCBI Taxonomy" id="93591"/>
    <lineage>
        <taxon>Eukaryota</taxon>
        <taxon>Fungi</taxon>
        <taxon>Dikarya</taxon>
        <taxon>Ascomycota</taxon>
        <taxon>Pezizomycotina</taxon>
        <taxon>Sordariomycetes</taxon>
        <taxon>Hypocreomycetidae</taxon>
        <taxon>Hypocreales</taxon>
        <taxon>Cordycipitaceae</taxon>
        <taxon>Zarea</taxon>
    </lineage>
</organism>
<evidence type="ECO:0000313" key="2">
    <source>
        <dbReference type="Proteomes" id="UP001143910"/>
    </source>
</evidence>
<gene>
    <name evidence="1" type="ORF">NQ176_g10071</name>
</gene>
<reference evidence="1" key="1">
    <citation type="submission" date="2022-08" db="EMBL/GenBank/DDBJ databases">
        <title>Genome Sequence of Lecanicillium fungicola.</title>
        <authorList>
            <person name="Buettner E."/>
        </authorList>
    </citation>
    <scope>NUCLEOTIDE SEQUENCE</scope>
    <source>
        <strain evidence="1">Babe33</strain>
    </source>
</reference>
<name>A0ACC1MK51_9HYPO</name>
<protein>
    <submittedName>
        <fullName evidence="1">Uncharacterized protein</fullName>
    </submittedName>
</protein>
<comment type="caution">
    <text evidence="1">The sequence shown here is derived from an EMBL/GenBank/DDBJ whole genome shotgun (WGS) entry which is preliminary data.</text>
</comment>
<evidence type="ECO:0000313" key="1">
    <source>
        <dbReference type="EMBL" id="KAJ2966603.1"/>
    </source>
</evidence>
<dbReference type="EMBL" id="JANJQO010002568">
    <property type="protein sequence ID" value="KAJ2966603.1"/>
    <property type="molecule type" value="Genomic_DNA"/>
</dbReference>
<sequence>MALEYFYTFTLPLFDISEPSLLWQCLRRDASATQPLCYIAAALGHEHMHRGGRQQGSYSETSCRLNGRALRSVQKSLDTQSPADVAAAAISSLLMAILQGLRGRHAEMLIHLRCGSNIAKQGITNHTWTAQPELNEALRLLRKYCVHSILFDSIGIEADKTAAATANEAAVVKDLQTNWEQDEAVMVSELDALIEELLHLMRSFRTAQHDASGSTITVHPHERLRYCRSQSLVESTVSKLTAKQASLEFALEKRRSENLHATKATSVLSEFALLQCLLARVYLRCCCSSNQNSFHDEVPTFRRILDLERHSLTQLRSLQQPLCTLPFSLGLGAIGCLVSVVRLCPLNQMRHEAIQMLSLCPSTEGLWSVDLARRLCSAIVTFEEQLAVESGGSAATPQHSIPRHCRVYHHSFGVLSEAGFARVRFFQSRAGMESLAYEEVSLSRASNGDCLPPRVT</sequence>
<accession>A0ACC1MK51</accession>
<dbReference type="Proteomes" id="UP001143910">
    <property type="component" value="Unassembled WGS sequence"/>
</dbReference>
<keyword evidence="2" id="KW-1185">Reference proteome</keyword>
<proteinExistence type="predicted"/>